<dbReference type="AlphaFoldDB" id="A0A916UXB0"/>
<dbReference type="RefSeq" id="WP_188612523.1">
    <property type="nucleotide sequence ID" value="NZ_BMGG01000012.1"/>
</dbReference>
<comment type="caution">
    <text evidence="5">The sequence shown here is derived from an EMBL/GenBank/DDBJ whole genome shotgun (WGS) entry which is preliminary data.</text>
</comment>
<dbReference type="InterPro" id="IPR051199">
    <property type="entry name" value="LPS_LOS_Heptosyltrfase"/>
</dbReference>
<keyword evidence="3" id="KW-0802">TPR repeat</keyword>
<dbReference type="PANTHER" id="PTHR30160">
    <property type="entry name" value="TETRAACYLDISACCHARIDE 4'-KINASE-RELATED"/>
    <property type="match status" value="1"/>
</dbReference>
<organism evidence="5 6">
    <name type="scientific">Chelatococcus reniformis</name>
    <dbReference type="NCBI Taxonomy" id="1494448"/>
    <lineage>
        <taxon>Bacteria</taxon>
        <taxon>Pseudomonadati</taxon>
        <taxon>Pseudomonadota</taxon>
        <taxon>Alphaproteobacteria</taxon>
        <taxon>Hyphomicrobiales</taxon>
        <taxon>Chelatococcaceae</taxon>
        <taxon>Chelatococcus</taxon>
    </lineage>
</organism>
<dbReference type="InterPro" id="IPR011990">
    <property type="entry name" value="TPR-like_helical_dom_sf"/>
</dbReference>
<dbReference type="PANTHER" id="PTHR30160:SF7">
    <property type="entry name" value="ADP-HEPTOSE--LPS HEPTOSYLTRANSFERASE 2"/>
    <property type="match status" value="1"/>
</dbReference>
<evidence type="ECO:0000256" key="1">
    <source>
        <dbReference type="ARBA" id="ARBA00022676"/>
    </source>
</evidence>
<reference evidence="5" key="2">
    <citation type="submission" date="2020-09" db="EMBL/GenBank/DDBJ databases">
        <authorList>
            <person name="Sun Q."/>
            <person name="Zhou Y."/>
        </authorList>
    </citation>
    <scope>NUCLEOTIDE SEQUENCE</scope>
    <source>
        <strain evidence="5">CGMCC 1.12919</strain>
    </source>
</reference>
<dbReference type="GO" id="GO:0008713">
    <property type="term" value="F:ADP-heptose-lipopolysaccharide heptosyltransferase activity"/>
    <property type="evidence" value="ECO:0007669"/>
    <property type="project" value="TreeGrafter"/>
</dbReference>
<dbReference type="InterPro" id="IPR019734">
    <property type="entry name" value="TPR_rpt"/>
</dbReference>
<evidence type="ECO:0000256" key="4">
    <source>
        <dbReference type="SAM" id="MobiDB-lite"/>
    </source>
</evidence>
<keyword evidence="6" id="KW-1185">Reference proteome</keyword>
<dbReference type="Gene3D" id="1.25.40.10">
    <property type="entry name" value="Tetratricopeptide repeat domain"/>
    <property type="match status" value="2"/>
</dbReference>
<accession>A0A916UXB0</accession>
<dbReference type="CDD" id="cd03789">
    <property type="entry name" value="GT9_LPS_heptosyltransferase"/>
    <property type="match status" value="1"/>
</dbReference>
<dbReference type="InterPro" id="IPR002201">
    <property type="entry name" value="Glyco_trans_9"/>
</dbReference>
<dbReference type="Pfam" id="PF14559">
    <property type="entry name" value="TPR_19"/>
    <property type="match status" value="1"/>
</dbReference>
<dbReference type="GO" id="GO:0009244">
    <property type="term" value="P:lipopolysaccharide core region biosynthetic process"/>
    <property type="evidence" value="ECO:0007669"/>
    <property type="project" value="TreeGrafter"/>
</dbReference>
<proteinExistence type="predicted"/>
<dbReference type="Gene3D" id="3.40.50.2000">
    <property type="entry name" value="Glycogen Phosphorylase B"/>
    <property type="match status" value="3"/>
</dbReference>
<keyword evidence="1" id="KW-0328">Glycosyltransferase</keyword>
<evidence type="ECO:0008006" key="7">
    <source>
        <dbReference type="Google" id="ProtNLM"/>
    </source>
</evidence>
<evidence type="ECO:0000256" key="2">
    <source>
        <dbReference type="ARBA" id="ARBA00022679"/>
    </source>
</evidence>
<dbReference type="Pfam" id="PF13692">
    <property type="entry name" value="Glyco_trans_1_4"/>
    <property type="match status" value="1"/>
</dbReference>
<dbReference type="SMART" id="SM00028">
    <property type="entry name" value="TPR"/>
    <property type="match status" value="4"/>
</dbReference>
<sequence length="1279" mass="141794">MRGKLEYIREGAIVGWLWDDESPTHHVEFDLFINGVNIGTFKANQRRGDLKEHGIGDGDHLFRVPLEDGWLLDDENVIEIVTDKPYTPRPECLTFRGRSPSQAEVLRVFREVPQNNTVGKVPSGRTATTQRAGTKPQPSKSESSGSSPLSSNSQGGKDQLAGGRSPGKKDLERGKPMVPGGPTSGPKKTIAPRRRAASPSTLVARAQHNNPRPGATGPRSLEIESVQSIVEQLIDSGKLTEPQIAPILDVLFKAKRYDEVILIGGAARAHVKESYRLLNFLGRALIYMGRHGDAIAVLERLRELEPKRHGAIYYLGLALSKLQRFDEAYDVFSFCLSHKEDEFKYQLEAGRAATNIAFGGYGVFEHREEFVSTAVDHLKRSADLASNDFRPLRELAGIYAHKGDLSAAYETARRAVERSSDSPPAWQTLAQICVQLNRFDEARTALSAANEIAPDNDWAKFGLRVMQRFRSSQIAREPTVSILKTTSHRRDAAPWSALGLEAELANLDSEWVTWSEKARVSELLIQVEARGFPWAASVVPEAASEARSYIWRRSFLLRMLSTGLFDSEATLDSFLEQAAVRGATSRADASAREVVGRPVALLVSQFGIHKFGGAEQFLEQMGNLYVGLGYDVLLVGTRSEFAGTRGEAGKIRYAFVESDPDDLFRLALEEKARLVHVVSGLGYEISVAMRHLDLCLIFGIHFWRELFINPTPASGYFPDIDRRQTPRAEFQLILEDFSGIYSNSIYTRQIVERNFGIRTPVIYSLPDDLVERDVAPFAKRDGVLLANARVDKGFSVLLDVAERLPEVQFFAIASQSGEAAANYAVTRRSLPNVTILARVTDMAALYQKVRVVMVPSYRFVETFSRVVIEAHRFGVPVVGSDRGNVPALLTESGVALPEDAKKWAEEVQRLTSDVAYWEWRSSLAIENSKRYAFDKQFERLERLVTAAKSPVLIGVGSGLGNVIHTTPLIRNMARRLGHRVDVVVAGDYADLLFCVSNREYVNHVFLLGDAVLNRRYDTVFLTHSFGFLTPRFAARRVVNSRSWDLFDGAHELHEAEFNLAAAQELLNIPYSPDDIKGYFVGDHHYTRPTDPLIGIHAGSKGGIWASKRWPHFELLAKRLMDRGERVASFGTPEEYIPGTIDLTGGSIEEMTDQLLSCSRFIANDSGVMNLANALGIPLLALFGPTNVVTRGPLAETSLSIAVDKDCAPCEMHASEAGTRFRAGRCSCIAEITEEQVLEALAMLDDIVIEGKDRPVLKETVPAGGSKRWEQLASWQPGSR</sequence>
<name>A0A916UXB0_9HYPH</name>
<dbReference type="EMBL" id="BMGG01000012">
    <property type="protein sequence ID" value="GGC91323.1"/>
    <property type="molecule type" value="Genomic_DNA"/>
</dbReference>
<dbReference type="SUPFAM" id="SSF48452">
    <property type="entry name" value="TPR-like"/>
    <property type="match status" value="1"/>
</dbReference>
<dbReference type="SUPFAM" id="SSF53756">
    <property type="entry name" value="UDP-Glycosyltransferase/glycogen phosphorylase"/>
    <property type="match status" value="2"/>
</dbReference>
<gene>
    <name evidence="5" type="ORF">GCM10010994_56340</name>
</gene>
<reference evidence="5" key="1">
    <citation type="journal article" date="2014" name="Int. J. Syst. Evol. Microbiol.">
        <title>Complete genome sequence of Corynebacterium casei LMG S-19264T (=DSM 44701T), isolated from a smear-ripened cheese.</title>
        <authorList>
            <consortium name="US DOE Joint Genome Institute (JGI-PGF)"/>
            <person name="Walter F."/>
            <person name="Albersmeier A."/>
            <person name="Kalinowski J."/>
            <person name="Ruckert C."/>
        </authorList>
    </citation>
    <scope>NUCLEOTIDE SEQUENCE</scope>
    <source>
        <strain evidence="5">CGMCC 1.12919</strain>
    </source>
</reference>
<feature type="compositionally biased region" description="Low complexity" evidence="4">
    <location>
        <begin position="135"/>
        <end position="157"/>
    </location>
</feature>
<dbReference type="PROSITE" id="PS50005">
    <property type="entry name" value="TPR"/>
    <property type="match status" value="1"/>
</dbReference>
<keyword evidence="2" id="KW-0808">Transferase</keyword>
<dbReference type="Pfam" id="PF01075">
    <property type="entry name" value="Glyco_transf_9"/>
    <property type="match status" value="1"/>
</dbReference>
<protein>
    <recommendedName>
        <fullName evidence="7">Glycosyltransferase</fullName>
    </recommendedName>
</protein>
<feature type="repeat" description="TPR" evidence="3">
    <location>
        <begin position="423"/>
        <end position="456"/>
    </location>
</feature>
<evidence type="ECO:0000256" key="3">
    <source>
        <dbReference type="PROSITE-ProRule" id="PRU00339"/>
    </source>
</evidence>
<evidence type="ECO:0000313" key="5">
    <source>
        <dbReference type="EMBL" id="GGC91323.1"/>
    </source>
</evidence>
<feature type="region of interest" description="Disordered" evidence="4">
    <location>
        <begin position="110"/>
        <end position="220"/>
    </location>
</feature>
<dbReference type="Pfam" id="PF13432">
    <property type="entry name" value="TPR_16"/>
    <property type="match status" value="1"/>
</dbReference>
<dbReference type="Proteomes" id="UP000637002">
    <property type="component" value="Unassembled WGS sequence"/>
</dbReference>
<evidence type="ECO:0000313" key="6">
    <source>
        <dbReference type="Proteomes" id="UP000637002"/>
    </source>
</evidence>
<dbReference type="GO" id="GO:0005829">
    <property type="term" value="C:cytosol"/>
    <property type="evidence" value="ECO:0007669"/>
    <property type="project" value="TreeGrafter"/>
</dbReference>